<dbReference type="Proteomes" id="UP001589750">
    <property type="component" value="Unassembled WGS sequence"/>
</dbReference>
<dbReference type="EMBL" id="JBHMDG010000012">
    <property type="protein sequence ID" value="MFB9313755.1"/>
    <property type="molecule type" value="Genomic_DNA"/>
</dbReference>
<evidence type="ECO:0000313" key="2">
    <source>
        <dbReference type="EMBL" id="MFB9313755.1"/>
    </source>
</evidence>
<keyword evidence="3" id="KW-1185">Reference proteome</keyword>
<organism evidence="2 3">
    <name type="scientific">Nocardioides plantarum</name>
    <dbReference type="NCBI Taxonomy" id="29299"/>
    <lineage>
        <taxon>Bacteria</taxon>
        <taxon>Bacillati</taxon>
        <taxon>Actinomycetota</taxon>
        <taxon>Actinomycetes</taxon>
        <taxon>Propionibacteriales</taxon>
        <taxon>Nocardioidaceae</taxon>
        <taxon>Nocardioides</taxon>
    </lineage>
</organism>
<keyword evidence="1" id="KW-0732">Signal</keyword>
<feature type="signal peptide" evidence="1">
    <location>
        <begin position="1"/>
        <end position="24"/>
    </location>
</feature>
<sequence length="137" mass="13834">MRPTRALVAVTLTVAVALTACSQAEDAAKDAAGDAACSVARSAVDEAGRQAGNAVDEIGADPQAAEGDLRNVRDALATAEKGVSGDTKDKLADARSAVERLLGQAEDAARGAEVDTTAVQDAKGDLDRAVADVKQLC</sequence>
<gene>
    <name evidence="2" type="ORF">ACFFRI_11940</name>
</gene>
<name>A0ABV5KD13_9ACTN</name>
<feature type="chain" id="PRO_5045651375" evidence="1">
    <location>
        <begin position="25"/>
        <end position="137"/>
    </location>
</feature>
<accession>A0ABV5KD13</accession>
<dbReference type="PROSITE" id="PS51257">
    <property type="entry name" value="PROKAR_LIPOPROTEIN"/>
    <property type="match status" value="1"/>
</dbReference>
<proteinExistence type="predicted"/>
<reference evidence="2 3" key="1">
    <citation type="submission" date="2024-09" db="EMBL/GenBank/DDBJ databases">
        <authorList>
            <person name="Sun Q."/>
            <person name="Mori K."/>
        </authorList>
    </citation>
    <scope>NUCLEOTIDE SEQUENCE [LARGE SCALE GENOMIC DNA]</scope>
    <source>
        <strain evidence="2 3">JCM 9626</strain>
    </source>
</reference>
<evidence type="ECO:0000313" key="3">
    <source>
        <dbReference type="Proteomes" id="UP001589750"/>
    </source>
</evidence>
<comment type="caution">
    <text evidence="2">The sequence shown here is derived from an EMBL/GenBank/DDBJ whole genome shotgun (WGS) entry which is preliminary data.</text>
</comment>
<dbReference type="RefSeq" id="WP_170215235.1">
    <property type="nucleotide sequence ID" value="NZ_JBHMDG010000012.1"/>
</dbReference>
<evidence type="ECO:0000256" key="1">
    <source>
        <dbReference type="SAM" id="SignalP"/>
    </source>
</evidence>
<protein>
    <submittedName>
        <fullName evidence="2">Uncharacterized protein</fullName>
    </submittedName>
</protein>